<dbReference type="InterPro" id="IPR001650">
    <property type="entry name" value="Helicase_C-like"/>
</dbReference>
<dbReference type="GO" id="GO:0016787">
    <property type="term" value="F:hydrolase activity"/>
    <property type="evidence" value="ECO:0007669"/>
    <property type="project" value="UniProtKB-KW"/>
</dbReference>
<evidence type="ECO:0000256" key="1">
    <source>
        <dbReference type="ARBA" id="ARBA00022741"/>
    </source>
</evidence>
<keyword evidence="1" id="KW-0547">Nucleotide-binding</keyword>
<dbReference type="OrthoDB" id="423559at2759"/>
<dbReference type="PANTHER" id="PTHR45626">
    <property type="entry name" value="TRANSCRIPTION TERMINATION FACTOR 2-RELATED"/>
    <property type="match status" value="1"/>
</dbReference>
<dbReference type="InterPro" id="IPR049730">
    <property type="entry name" value="SNF2/RAD54-like_C"/>
</dbReference>
<organism evidence="4">
    <name type="scientific">Cyprideis torosa</name>
    <dbReference type="NCBI Taxonomy" id="163714"/>
    <lineage>
        <taxon>Eukaryota</taxon>
        <taxon>Metazoa</taxon>
        <taxon>Ecdysozoa</taxon>
        <taxon>Arthropoda</taxon>
        <taxon>Crustacea</taxon>
        <taxon>Oligostraca</taxon>
        <taxon>Ostracoda</taxon>
        <taxon>Podocopa</taxon>
        <taxon>Podocopida</taxon>
        <taxon>Cytherocopina</taxon>
        <taxon>Cytheroidea</taxon>
        <taxon>Cytherideidae</taxon>
        <taxon>Cyprideis</taxon>
    </lineage>
</organism>
<name>A0A7R8WGT6_9CRUS</name>
<proteinExistence type="predicted"/>
<dbReference type="GO" id="GO:0008094">
    <property type="term" value="F:ATP-dependent activity, acting on DNA"/>
    <property type="evidence" value="ECO:0007669"/>
    <property type="project" value="TreeGrafter"/>
</dbReference>
<evidence type="ECO:0000256" key="3">
    <source>
        <dbReference type="ARBA" id="ARBA00022840"/>
    </source>
</evidence>
<gene>
    <name evidence="4" type="ORF">CTOB1V02_LOCUS8581</name>
</gene>
<dbReference type="AlphaFoldDB" id="A0A7R8WGT6"/>
<dbReference type="PROSITE" id="PS51194">
    <property type="entry name" value="HELICASE_CTER"/>
    <property type="match status" value="1"/>
</dbReference>
<keyword evidence="3" id="KW-0067">ATP-binding</keyword>
<sequence length="183" mass="20640">MFRSWRQRRSASLDLSRWRRLRDSDETTCGSSKVGGRGAPNRKELGVIGLSSLMSVERGLRVLLREIERIISSSDDEKVVVVSQWTSMLNIVAFHLTKKRIGFTCISGEVPVKNRQPIVNELNSDPRGPRILLLSLKAGGQGLNLIGANHLFLLDPHWNPQCEQQATDRIYRIGQGKPTFIHK</sequence>
<keyword evidence="2" id="KW-0378">Hydrolase</keyword>
<dbReference type="CDD" id="cd18793">
    <property type="entry name" value="SF2_C_SNF"/>
    <property type="match status" value="1"/>
</dbReference>
<dbReference type="PANTHER" id="PTHR45626:SF50">
    <property type="entry name" value="TRANSCRIPTION TERMINATION FACTOR 2"/>
    <property type="match status" value="1"/>
</dbReference>
<dbReference type="InterPro" id="IPR050628">
    <property type="entry name" value="SNF2_RAD54_helicase_TF"/>
</dbReference>
<protein>
    <submittedName>
        <fullName evidence="4">Uncharacterized protein</fullName>
    </submittedName>
</protein>
<dbReference type="Pfam" id="PF00271">
    <property type="entry name" value="Helicase_C"/>
    <property type="match status" value="1"/>
</dbReference>
<reference evidence="4" key="1">
    <citation type="submission" date="2020-11" db="EMBL/GenBank/DDBJ databases">
        <authorList>
            <person name="Tran Van P."/>
        </authorList>
    </citation>
    <scope>NUCLEOTIDE SEQUENCE</scope>
</reference>
<dbReference type="GO" id="GO:0005524">
    <property type="term" value="F:ATP binding"/>
    <property type="evidence" value="ECO:0007669"/>
    <property type="project" value="UniProtKB-KW"/>
</dbReference>
<accession>A0A7R8WGT6</accession>
<dbReference type="EMBL" id="OB662907">
    <property type="protein sequence ID" value="CAD7230725.1"/>
    <property type="molecule type" value="Genomic_DNA"/>
</dbReference>
<dbReference type="SMART" id="SM00490">
    <property type="entry name" value="HELICc"/>
    <property type="match status" value="1"/>
</dbReference>
<dbReference type="InterPro" id="IPR027417">
    <property type="entry name" value="P-loop_NTPase"/>
</dbReference>
<dbReference type="SUPFAM" id="SSF52540">
    <property type="entry name" value="P-loop containing nucleoside triphosphate hydrolases"/>
    <property type="match status" value="1"/>
</dbReference>
<evidence type="ECO:0000256" key="2">
    <source>
        <dbReference type="ARBA" id="ARBA00022801"/>
    </source>
</evidence>
<dbReference type="GO" id="GO:0005634">
    <property type="term" value="C:nucleus"/>
    <property type="evidence" value="ECO:0007669"/>
    <property type="project" value="TreeGrafter"/>
</dbReference>
<dbReference type="Gene3D" id="3.40.50.300">
    <property type="entry name" value="P-loop containing nucleotide triphosphate hydrolases"/>
    <property type="match status" value="1"/>
</dbReference>
<dbReference type="GO" id="GO:0006281">
    <property type="term" value="P:DNA repair"/>
    <property type="evidence" value="ECO:0007669"/>
    <property type="project" value="TreeGrafter"/>
</dbReference>
<evidence type="ECO:0000313" key="4">
    <source>
        <dbReference type="EMBL" id="CAD7230725.1"/>
    </source>
</evidence>